<evidence type="ECO:0000256" key="1">
    <source>
        <dbReference type="SAM" id="MobiDB-lite"/>
    </source>
</evidence>
<evidence type="ECO:0000313" key="3">
    <source>
        <dbReference type="Proteomes" id="UP000094472"/>
    </source>
</evidence>
<dbReference type="EMBL" id="LPWF01000016">
    <property type="protein sequence ID" value="ODR99666.1"/>
    <property type="molecule type" value="Genomic_DNA"/>
</dbReference>
<comment type="caution">
    <text evidence="2">The sequence shown here is derived from an EMBL/GenBank/DDBJ whole genome shotgun (WGS) entry which is preliminary data.</text>
</comment>
<reference evidence="2 3" key="1">
    <citation type="journal article" date="2016" name="Environ. Microbiol.">
        <title>New Methyloceanibacter diversity from North Sea sediments includes methanotroph containing solely the soluble methane monooxygenase.</title>
        <authorList>
            <person name="Vekeman B."/>
            <person name="Kerckhof F.M."/>
            <person name="Cremers G."/>
            <person name="de Vos P."/>
            <person name="Vandamme P."/>
            <person name="Boon N."/>
            <person name="Op den Camp H.J."/>
            <person name="Heylen K."/>
        </authorList>
    </citation>
    <scope>NUCLEOTIDE SEQUENCE [LARGE SCALE GENOMIC DNA]</scope>
    <source>
        <strain evidence="2 3">R-67175</strain>
    </source>
</reference>
<dbReference type="AlphaFoldDB" id="A0A1E3W3G3"/>
<dbReference type="Proteomes" id="UP000094472">
    <property type="component" value="Unassembled WGS sequence"/>
</dbReference>
<gene>
    <name evidence="2" type="ORF">AUC69_08585</name>
</gene>
<proteinExistence type="predicted"/>
<protein>
    <submittedName>
        <fullName evidence="2">Uncharacterized protein</fullName>
    </submittedName>
</protein>
<keyword evidence="3" id="KW-1185">Reference proteome</keyword>
<evidence type="ECO:0000313" key="2">
    <source>
        <dbReference type="EMBL" id="ODR99666.1"/>
    </source>
</evidence>
<name>A0A1E3W3G3_9HYPH</name>
<accession>A0A1E3W3G3</accession>
<dbReference type="STRING" id="1774969.AUC69_08585"/>
<feature type="region of interest" description="Disordered" evidence="1">
    <location>
        <begin position="30"/>
        <end position="69"/>
    </location>
</feature>
<organism evidence="2 3">
    <name type="scientific">Methyloceanibacter superfactus</name>
    <dbReference type="NCBI Taxonomy" id="1774969"/>
    <lineage>
        <taxon>Bacteria</taxon>
        <taxon>Pseudomonadati</taxon>
        <taxon>Pseudomonadota</taxon>
        <taxon>Alphaproteobacteria</taxon>
        <taxon>Hyphomicrobiales</taxon>
        <taxon>Hyphomicrobiaceae</taxon>
        <taxon>Methyloceanibacter</taxon>
    </lineage>
</organism>
<feature type="compositionally biased region" description="Pro residues" evidence="1">
    <location>
        <begin position="35"/>
        <end position="45"/>
    </location>
</feature>
<sequence>MVTIKQHNSLSLVDVLRSLVGIGPSTRIHLNKPKVAPPGARPAPVTPAKRGTGKEIFGQRKNCSSYTGR</sequence>
<dbReference type="RefSeq" id="WP_069441211.1">
    <property type="nucleotide sequence ID" value="NZ_LPWF01000016.1"/>
</dbReference>